<dbReference type="InterPro" id="IPR036271">
    <property type="entry name" value="Tet_transcr_reg_TetR-rel_C_sf"/>
</dbReference>
<protein>
    <recommendedName>
        <fullName evidence="3">HTH tetR-type domain-containing protein</fullName>
    </recommendedName>
</protein>
<dbReference type="PROSITE" id="PS50977">
    <property type="entry name" value="HTH_TETR_2"/>
    <property type="match status" value="1"/>
</dbReference>
<proteinExistence type="predicted"/>
<dbReference type="EMBL" id="KI271613">
    <property type="protein sequence ID" value="ERL63789.1"/>
    <property type="molecule type" value="Genomic_DNA"/>
</dbReference>
<dbReference type="InterPro" id="IPR050109">
    <property type="entry name" value="HTH-type_TetR-like_transc_reg"/>
</dbReference>
<keyword evidence="1 2" id="KW-0238">DNA-binding</keyword>
<name>U4THZ4_9LACO</name>
<evidence type="ECO:0000256" key="1">
    <source>
        <dbReference type="ARBA" id="ARBA00023125"/>
    </source>
</evidence>
<feature type="domain" description="HTH tetR-type" evidence="3">
    <location>
        <begin position="8"/>
        <end position="68"/>
    </location>
</feature>
<dbReference type="HOGENOM" id="CLU_069356_45_0_9"/>
<evidence type="ECO:0000259" key="3">
    <source>
        <dbReference type="PROSITE" id="PS50977"/>
    </source>
</evidence>
<gene>
    <name evidence="4" type="ORF">L248_2149</name>
</gene>
<dbReference type="OrthoDB" id="9780939at2"/>
<dbReference type="PRINTS" id="PR00455">
    <property type="entry name" value="HTHTETR"/>
</dbReference>
<dbReference type="eggNOG" id="COG1309">
    <property type="taxonomic scope" value="Bacteria"/>
</dbReference>
<dbReference type="SUPFAM" id="SSF48498">
    <property type="entry name" value="Tetracyclin repressor-like, C-terminal domain"/>
    <property type="match status" value="1"/>
</dbReference>
<dbReference type="Proteomes" id="UP000030647">
    <property type="component" value="Unassembled WGS sequence"/>
</dbReference>
<dbReference type="STRING" id="1231336.L248_2149"/>
<dbReference type="PANTHER" id="PTHR30328">
    <property type="entry name" value="TRANSCRIPTIONAL REPRESSOR"/>
    <property type="match status" value="1"/>
</dbReference>
<dbReference type="InterPro" id="IPR009057">
    <property type="entry name" value="Homeodomain-like_sf"/>
</dbReference>
<feature type="DNA-binding region" description="H-T-H motif" evidence="2">
    <location>
        <begin position="31"/>
        <end position="50"/>
    </location>
</feature>
<keyword evidence="5" id="KW-1185">Reference proteome</keyword>
<evidence type="ECO:0000256" key="2">
    <source>
        <dbReference type="PROSITE-ProRule" id="PRU00335"/>
    </source>
</evidence>
<evidence type="ECO:0000313" key="5">
    <source>
        <dbReference type="Proteomes" id="UP000030647"/>
    </source>
</evidence>
<reference evidence="5" key="1">
    <citation type="journal article" date="2013" name="Genome Announc.">
        <title>Whole-Genome Sequencing of Lactobacillus shenzhenensis Strain LY-73T.</title>
        <authorList>
            <person name="Lin Z."/>
            <person name="Liu Z."/>
            <person name="Yang R."/>
            <person name="Zou Y."/>
            <person name="Wan D."/>
            <person name="Chen J."/>
            <person name="Guo M."/>
            <person name="Zhao J."/>
            <person name="Fang C."/>
            <person name="Yang R."/>
            <person name="Liu F."/>
        </authorList>
    </citation>
    <scope>NUCLEOTIDE SEQUENCE [LARGE SCALE GENOMIC DNA]</scope>
    <source>
        <strain evidence="5">LY-73</strain>
    </source>
</reference>
<dbReference type="GO" id="GO:0006355">
    <property type="term" value="P:regulation of DNA-templated transcription"/>
    <property type="evidence" value="ECO:0007669"/>
    <property type="project" value="UniProtKB-ARBA"/>
</dbReference>
<dbReference type="RefSeq" id="WP_022530903.1">
    <property type="nucleotide sequence ID" value="NZ_KI271613.1"/>
</dbReference>
<dbReference type="Gene3D" id="1.10.10.60">
    <property type="entry name" value="Homeodomain-like"/>
    <property type="match status" value="1"/>
</dbReference>
<dbReference type="InterPro" id="IPR001647">
    <property type="entry name" value="HTH_TetR"/>
</dbReference>
<dbReference type="Pfam" id="PF00440">
    <property type="entry name" value="TetR_N"/>
    <property type="match status" value="1"/>
</dbReference>
<sequence>MKDVTTDPEKVDRILASAMTEFGQKGFLKAKTDTIAAAAGVSKGLVFHYFGNKSALYKDTYDYAFQRLYTKMDWSVWRSGKTLSEMVINAARYKMSLQIKFPAEFQFMMEAYADVARFPPALQKQMAEESQKVTALGNAIIDDFVRKLPLRAGVSEAAVIAVVNAVVAAETYKTEALIEKLQSPTMADFEGIITELHAQLDVVEHGFLPE</sequence>
<dbReference type="SUPFAM" id="SSF46689">
    <property type="entry name" value="Homeodomain-like"/>
    <property type="match status" value="1"/>
</dbReference>
<dbReference type="AlphaFoldDB" id="U4THZ4"/>
<evidence type="ECO:0000313" key="4">
    <source>
        <dbReference type="EMBL" id="ERL63789.1"/>
    </source>
</evidence>
<dbReference type="PANTHER" id="PTHR30328:SF54">
    <property type="entry name" value="HTH-TYPE TRANSCRIPTIONAL REPRESSOR SCO4008"/>
    <property type="match status" value="1"/>
</dbReference>
<dbReference type="Gene3D" id="1.10.357.10">
    <property type="entry name" value="Tetracycline Repressor, domain 2"/>
    <property type="match status" value="1"/>
</dbReference>
<organism evidence="4 5">
    <name type="scientific">Schleiferilactobacillus shenzhenensis LY-73</name>
    <dbReference type="NCBI Taxonomy" id="1231336"/>
    <lineage>
        <taxon>Bacteria</taxon>
        <taxon>Bacillati</taxon>
        <taxon>Bacillota</taxon>
        <taxon>Bacilli</taxon>
        <taxon>Lactobacillales</taxon>
        <taxon>Lactobacillaceae</taxon>
        <taxon>Schleiferilactobacillus</taxon>
    </lineage>
</organism>
<dbReference type="GO" id="GO:0003677">
    <property type="term" value="F:DNA binding"/>
    <property type="evidence" value="ECO:0007669"/>
    <property type="project" value="UniProtKB-UniRule"/>
</dbReference>
<accession>U4THZ4</accession>